<dbReference type="Proteomes" id="UP000515369">
    <property type="component" value="Chromosome"/>
</dbReference>
<dbReference type="SUPFAM" id="SSF48452">
    <property type="entry name" value="TPR-like"/>
    <property type="match status" value="1"/>
</dbReference>
<dbReference type="EMBL" id="CP059732">
    <property type="protein sequence ID" value="QMW06855.1"/>
    <property type="molecule type" value="Genomic_DNA"/>
</dbReference>
<dbReference type="KEGG" id="sfol:H3H32_06190"/>
<dbReference type="InterPro" id="IPR011990">
    <property type="entry name" value="TPR-like_helical_dom_sf"/>
</dbReference>
<keyword evidence="2" id="KW-1185">Reference proteome</keyword>
<protein>
    <submittedName>
        <fullName evidence="1">Uncharacterized protein</fullName>
    </submittedName>
</protein>
<reference evidence="1 2" key="1">
    <citation type="submission" date="2020-07" db="EMBL/GenBank/DDBJ databases">
        <title>Spirosoma foliorum sp. nov., isolated from the leaves on the Nejang mountain Korea, Republic of.</title>
        <authorList>
            <person name="Ho H."/>
            <person name="Lee Y.-J."/>
            <person name="Nurcahyanto D.-A."/>
            <person name="Kim S.-G."/>
        </authorList>
    </citation>
    <scope>NUCLEOTIDE SEQUENCE [LARGE SCALE GENOMIC DNA]</scope>
    <source>
        <strain evidence="1 2">PL0136</strain>
    </source>
</reference>
<name>A0A7G5H6W3_9BACT</name>
<dbReference type="Gene3D" id="1.25.40.390">
    <property type="match status" value="1"/>
</dbReference>
<proteinExistence type="predicted"/>
<accession>A0A7G5H6W3</accession>
<sequence length="58" mass="6859">MDKAYTDYFTITFKQLDTKYDVAWKPEYYFFAIPQTAIDNNPKLIQNNTWGGAFDPLK</sequence>
<gene>
    <name evidence="1" type="ORF">H3H32_06190</name>
</gene>
<dbReference type="AlphaFoldDB" id="A0A7G5H6W3"/>
<organism evidence="1 2">
    <name type="scientific">Spirosoma foliorum</name>
    <dbReference type="NCBI Taxonomy" id="2710596"/>
    <lineage>
        <taxon>Bacteria</taxon>
        <taxon>Pseudomonadati</taxon>
        <taxon>Bacteroidota</taxon>
        <taxon>Cytophagia</taxon>
        <taxon>Cytophagales</taxon>
        <taxon>Cytophagaceae</taxon>
        <taxon>Spirosoma</taxon>
    </lineage>
</organism>
<evidence type="ECO:0000313" key="1">
    <source>
        <dbReference type="EMBL" id="QMW06855.1"/>
    </source>
</evidence>
<evidence type="ECO:0000313" key="2">
    <source>
        <dbReference type="Proteomes" id="UP000515369"/>
    </source>
</evidence>